<feature type="compositionally biased region" description="Low complexity" evidence="1">
    <location>
        <begin position="60"/>
        <end position="71"/>
    </location>
</feature>
<dbReference type="AlphaFoldDB" id="B7QJK9"/>
<keyword evidence="2" id="KW-0472">Membrane</keyword>
<dbReference type="InParanoid" id="B7QJK9"/>
<keyword evidence="2" id="KW-0812">Transmembrane</keyword>
<keyword evidence="2" id="KW-1133">Transmembrane helix</keyword>
<feature type="compositionally biased region" description="Basic and acidic residues" evidence="1">
    <location>
        <begin position="20"/>
        <end position="30"/>
    </location>
</feature>
<feature type="non-terminal residue" evidence="3">
    <location>
        <position position="1"/>
    </location>
</feature>
<evidence type="ECO:0000256" key="1">
    <source>
        <dbReference type="SAM" id="MobiDB-lite"/>
    </source>
</evidence>
<dbReference type="VEuPathDB" id="VectorBase:ISCW014658"/>
<reference evidence="3 5" key="1">
    <citation type="submission" date="2008-03" db="EMBL/GenBank/DDBJ databases">
        <title>Annotation of Ixodes scapularis.</title>
        <authorList>
            <consortium name="Ixodes scapularis Genome Project Consortium"/>
            <person name="Caler E."/>
            <person name="Hannick L.I."/>
            <person name="Bidwell S."/>
            <person name="Joardar V."/>
            <person name="Thiagarajan M."/>
            <person name="Amedeo P."/>
            <person name="Galinsky K.J."/>
            <person name="Schobel S."/>
            <person name="Inman J."/>
            <person name="Hostetler J."/>
            <person name="Miller J."/>
            <person name="Hammond M."/>
            <person name="Megy K."/>
            <person name="Lawson D."/>
            <person name="Kodira C."/>
            <person name="Sutton G."/>
            <person name="Meyer J."/>
            <person name="Hill C.A."/>
            <person name="Birren B."/>
            <person name="Nene V."/>
            <person name="Collins F."/>
            <person name="Alarcon-Chaidez F."/>
            <person name="Wikel S."/>
            <person name="Strausberg R."/>
        </authorList>
    </citation>
    <scope>NUCLEOTIDE SEQUENCE [LARGE SCALE GENOMIC DNA]</scope>
    <source>
        <strain evidence="5">Wikel</strain>
        <strain evidence="3">Wikel colony</strain>
    </source>
</reference>
<organism>
    <name type="scientific">Ixodes scapularis</name>
    <name type="common">Black-legged tick</name>
    <name type="synonym">Deer tick</name>
    <dbReference type="NCBI Taxonomy" id="6945"/>
    <lineage>
        <taxon>Eukaryota</taxon>
        <taxon>Metazoa</taxon>
        <taxon>Ecdysozoa</taxon>
        <taxon>Arthropoda</taxon>
        <taxon>Chelicerata</taxon>
        <taxon>Arachnida</taxon>
        <taxon>Acari</taxon>
        <taxon>Parasitiformes</taxon>
        <taxon>Ixodida</taxon>
        <taxon>Ixodoidea</taxon>
        <taxon>Ixodidae</taxon>
        <taxon>Ixodinae</taxon>
        <taxon>Ixodes</taxon>
    </lineage>
</organism>
<evidence type="ECO:0000313" key="3">
    <source>
        <dbReference type="EMBL" id="EEC19031.1"/>
    </source>
</evidence>
<name>B7QJK9_IXOSC</name>
<feature type="compositionally biased region" description="Basic and acidic residues" evidence="1">
    <location>
        <begin position="43"/>
        <end position="59"/>
    </location>
</feature>
<feature type="compositionally biased region" description="Basic and acidic residues" evidence="1">
    <location>
        <begin position="140"/>
        <end position="151"/>
    </location>
</feature>
<sequence>GGRPQEAVRGNGLPGASVDQDVHVEEDRRCKASKAGTQQLRPDGIRDGVGGDRGLDRVQPRPNQQPQRQVPLHPQVVLLVFRPEVLNVPDAGARGSRRLCIVTTPLLFLFIVILFVYEETRKGTNKNKNKQKTLAPPLTNKEDDTTTRDGNNKNTSFI</sequence>
<dbReference type="PaxDb" id="6945-B7QJK9"/>
<protein>
    <submittedName>
        <fullName evidence="3 4">Uncharacterized protein</fullName>
    </submittedName>
</protein>
<reference evidence="4" key="2">
    <citation type="submission" date="2020-05" db="UniProtKB">
        <authorList>
            <consortium name="EnsemblMetazoa"/>
        </authorList>
    </citation>
    <scope>IDENTIFICATION</scope>
    <source>
        <strain evidence="4">wikel</strain>
    </source>
</reference>
<dbReference type="EnsemblMetazoa" id="ISCW014658-RA">
    <property type="protein sequence ID" value="ISCW014658-PA"/>
    <property type="gene ID" value="ISCW014658"/>
</dbReference>
<feature type="region of interest" description="Disordered" evidence="1">
    <location>
        <begin position="124"/>
        <end position="158"/>
    </location>
</feature>
<dbReference type="EMBL" id="ABJB010721684">
    <property type="status" value="NOT_ANNOTATED_CDS"/>
    <property type="molecule type" value="Genomic_DNA"/>
</dbReference>
<evidence type="ECO:0000313" key="5">
    <source>
        <dbReference type="Proteomes" id="UP000001555"/>
    </source>
</evidence>
<feature type="region of interest" description="Disordered" evidence="1">
    <location>
        <begin position="1"/>
        <end position="71"/>
    </location>
</feature>
<evidence type="ECO:0000313" key="4">
    <source>
        <dbReference type="EnsemblMetazoa" id="ISCW014658-PA"/>
    </source>
</evidence>
<proteinExistence type="predicted"/>
<dbReference type="VEuPathDB" id="VectorBase:ISCI014658"/>
<dbReference type="HOGENOM" id="CLU_1673624_0_0_1"/>
<evidence type="ECO:0000256" key="2">
    <source>
        <dbReference type="SAM" id="Phobius"/>
    </source>
</evidence>
<dbReference type="EMBL" id="DS953045">
    <property type="protein sequence ID" value="EEC19031.1"/>
    <property type="molecule type" value="Genomic_DNA"/>
</dbReference>
<dbReference type="Proteomes" id="UP000001555">
    <property type="component" value="Unassembled WGS sequence"/>
</dbReference>
<gene>
    <name evidence="3" type="ORF">IscW_ISCW014658</name>
</gene>
<feature type="transmembrane region" description="Helical" evidence="2">
    <location>
        <begin position="99"/>
        <end position="117"/>
    </location>
</feature>
<keyword evidence="5" id="KW-1185">Reference proteome</keyword>
<accession>B7QJK9</accession>